<keyword evidence="3 6" id="KW-0808">Transferase</keyword>
<dbReference type="EC" id="2.3.1.39" evidence="1 6"/>
<evidence type="ECO:0000256" key="1">
    <source>
        <dbReference type="ARBA" id="ARBA00013258"/>
    </source>
</evidence>
<evidence type="ECO:0000313" key="10">
    <source>
        <dbReference type="Proteomes" id="UP000478417"/>
    </source>
</evidence>
<comment type="caution">
    <text evidence="9">The sequence shown here is derived from an EMBL/GenBank/DDBJ whole genome shotgun (WGS) entry which is preliminary data.</text>
</comment>
<dbReference type="Gene3D" id="3.30.70.250">
    <property type="entry name" value="Malonyl-CoA ACP transacylase, ACP-binding"/>
    <property type="match status" value="1"/>
</dbReference>
<dbReference type="PIRSF" id="PIRSF000446">
    <property type="entry name" value="Mct"/>
    <property type="match status" value="1"/>
</dbReference>
<reference evidence="9 10" key="1">
    <citation type="submission" date="2020-02" db="EMBL/GenBank/DDBJ databases">
        <title>Albibacoteraceae fam. nov., the first described family within the subdivision 4 Verrucomicrobia.</title>
        <authorList>
            <person name="Xi F."/>
        </authorList>
    </citation>
    <scope>NUCLEOTIDE SEQUENCE [LARGE SCALE GENOMIC DNA]</scope>
    <source>
        <strain evidence="9 10">CK1056</strain>
    </source>
</reference>
<evidence type="ECO:0000259" key="8">
    <source>
        <dbReference type="SMART" id="SM00827"/>
    </source>
</evidence>
<dbReference type="PANTHER" id="PTHR42681:SF1">
    <property type="entry name" value="MALONYL-COA-ACYL CARRIER PROTEIN TRANSACYLASE, MITOCHONDRIAL"/>
    <property type="match status" value="1"/>
</dbReference>
<accession>A0A6B2LYU6</accession>
<feature type="domain" description="Malonyl-CoA:ACP transacylase (MAT)" evidence="8">
    <location>
        <begin position="6"/>
        <end position="297"/>
    </location>
</feature>
<dbReference type="GO" id="GO:0005829">
    <property type="term" value="C:cytosol"/>
    <property type="evidence" value="ECO:0007669"/>
    <property type="project" value="TreeGrafter"/>
</dbReference>
<dbReference type="InterPro" id="IPR050858">
    <property type="entry name" value="Mal-CoA-ACP_Trans/PKS_FabD"/>
</dbReference>
<dbReference type="Gene3D" id="3.40.366.10">
    <property type="entry name" value="Malonyl-Coenzyme A Acyl Carrier Protein, domain 2"/>
    <property type="match status" value="1"/>
</dbReference>
<dbReference type="InterPro" id="IPR024925">
    <property type="entry name" value="Malonyl_CoA-ACP_transAc"/>
</dbReference>
<feature type="active site" evidence="7">
    <location>
        <position position="92"/>
    </location>
</feature>
<dbReference type="InterPro" id="IPR004410">
    <property type="entry name" value="Malonyl_CoA-ACP_transAc_FabD"/>
</dbReference>
<keyword evidence="4 6" id="KW-0012">Acyltransferase</keyword>
<evidence type="ECO:0000256" key="7">
    <source>
        <dbReference type="PIRSR" id="PIRSR000446-1"/>
    </source>
</evidence>
<evidence type="ECO:0000256" key="3">
    <source>
        <dbReference type="ARBA" id="ARBA00022679"/>
    </source>
</evidence>
<evidence type="ECO:0000256" key="5">
    <source>
        <dbReference type="ARBA" id="ARBA00048462"/>
    </source>
</evidence>
<dbReference type="Pfam" id="PF00698">
    <property type="entry name" value="Acyl_transf_1"/>
    <property type="match status" value="1"/>
</dbReference>
<dbReference type="SUPFAM" id="SSF52151">
    <property type="entry name" value="FabD/lysophospholipase-like"/>
    <property type="match status" value="1"/>
</dbReference>
<dbReference type="PANTHER" id="PTHR42681">
    <property type="entry name" value="MALONYL-COA-ACYL CARRIER PROTEIN TRANSACYLASE, MITOCHONDRIAL"/>
    <property type="match status" value="1"/>
</dbReference>
<comment type="similarity">
    <text evidence="6">Belongs to the fabD family.</text>
</comment>
<proteinExistence type="inferred from homology"/>
<organism evidence="9 10">
    <name type="scientific">Oceanipulchritudo coccoides</name>
    <dbReference type="NCBI Taxonomy" id="2706888"/>
    <lineage>
        <taxon>Bacteria</taxon>
        <taxon>Pseudomonadati</taxon>
        <taxon>Verrucomicrobiota</taxon>
        <taxon>Opitutia</taxon>
        <taxon>Puniceicoccales</taxon>
        <taxon>Oceanipulchritudinaceae</taxon>
        <taxon>Oceanipulchritudo</taxon>
    </lineage>
</organism>
<evidence type="ECO:0000313" key="9">
    <source>
        <dbReference type="EMBL" id="NDV61861.1"/>
    </source>
</evidence>
<dbReference type="InterPro" id="IPR001227">
    <property type="entry name" value="Ac_transferase_dom_sf"/>
</dbReference>
<protein>
    <recommendedName>
        <fullName evidence="2 6">Malonyl CoA-acyl carrier protein transacylase</fullName>
        <ecNumber evidence="1 6">2.3.1.39</ecNumber>
    </recommendedName>
</protein>
<dbReference type="GO" id="GO:0004314">
    <property type="term" value="F:[acyl-carrier-protein] S-malonyltransferase activity"/>
    <property type="evidence" value="ECO:0007669"/>
    <property type="project" value="UniProtKB-EC"/>
</dbReference>
<dbReference type="InterPro" id="IPR016036">
    <property type="entry name" value="Malonyl_transacylase_ACP-bd"/>
</dbReference>
<gene>
    <name evidence="9" type="primary">fabD</name>
    <name evidence="9" type="ORF">G0Q06_05310</name>
</gene>
<dbReference type="SUPFAM" id="SSF55048">
    <property type="entry name" value="Probable ACP-binding domain of malonyl-CoA ACP transacylase"/>
    <property type="match status" value="1"/>
</dbReference>
<keyword evidence="10" id="KW-1185">Reference proteome</keyword>
<comment type="catalytic activity">
    <reaction evidence="5 6">
        <text>holo-[ACP] + malonyl-CoA = malonyl-[ACP] + CoA</text>
        <dbReference type="Rhea" id="RHEA:41792"/>
        <dbReference type="Rhea" id="RHEA-COMP:9623"/>
        <dbReference type="Rhea" id="RHEA-COMP:9685"/>
        <dbReference type="ChEBI" id="CHEBI:57287"/>
        <dbReference type="ChEBI" id="CHEBI:57384"/>
        <dbReference type="ChEBI" id="CHEBI:64479"/>
        <dbReference type="ChEBI" id="CHEBI:78449"/>
        <dbReference type="EC" id="2.3.1.39"/>
    </reaction>
</comment>
<dbReference type="GO" id="GO:0006633">
    <property type="term" value="P:fatty acid biosynthetic process"/>
    <property type="evidence" value="ECO:0007669"/>
    <property type="project" value="TreeGrafter"/>
</dbReference>
<evidence type="ECO:0000256" key="4">
    <source>
        <dbReference type="ARBA" id="ARBA00023315"/>
    </source>
</evidence>
<sequence length="301" mass="31814">MSKGIIFSGQGAQKVGMGQSLFEGSPTAKALYEKADEVLGWKLSEISFNGPEETLTETRVCQPALYVHGFTVYTLLEEAGKTGDISLAAGLSLGELTALAAAGSFSFEDGLRVVAERGRLMQEACDATDGAMASMIGGEVEAVKELCAAHDVDMANLNCPGQIVISGETAKVGQAVEAAKAAGTFRMVVPLKVAGAYHSRLMEPARVKFEEFLQGVEIKEPQLTVLSNTTGKAVKTAAEIREALAKQVVSSVLWEDCMREAASMGVTDFYECGLGAVLAGMAKRTDRSWIVKSIAEFADLG</sequence>
<dbReference type="AlphaFoldDB" id="A0A6B2LYU6"/>
<name>A0A6B2LYU6_9BACT</name>
<dbReference type="EMBL" id="JAAGNX010000001">
    <property type="protein sequence ID" value="NDV61861.1"/>
    <property type="molecule type" value="Genomic_DNA"/>
</dbReference>
<dbReference type="SMART" id="SM00827">
    <property type="entry name" value="PKS_AT"/>
    <property type="match status" value="1"/>
</dbReference>
<dbReference type="NCBIfam" id="TIGR00128">
    <property type="entry name" value="fabD"/>
    <property type="match status" value="1"/>
</dbReference>
<evidence type="ECO:0000256" key="6">
    <source>
        <dbReference type="PIRNR" id="PIRNR000446"/>
    </source>
</evidence>
<dbReference type="InterPro" id="IPR016035">
    <property type="entry name" value="Acyl_Trfase/lysoPLipase"/>
</dbReference>
<dbReference type="RefSeq" id="WP_163963171.1">
    <property type="nucleotide sequence ID" value="NZ_JAAGNX010000001.1"/>
</dbReference>
<evidence type="ECO:0000256" key="2">
    <source>
        <dbReference type="ARBA" id="ARBA00018953"/>
    </source>
</evidence>
<dbReference type="Proteomes" id="UP000478417">
    <property type="component" value="Unassembled WGS sequence"/>
</dbReference>
<feature type="active site" evidence="7">
    <location>
        <position position="198"/>
    </location>
</feature>
<dbReference type="InterPro" id="IPR014043">
    <property type="entry name" value="Acyl_transferase_dom"/>
</dbReference>